<proteinExistence type="predicted"/>
<dbReference type="eggNOG" id="ENOG5032B73">
    <property type="taxonomic scope" value="Bacteria"/>
</dbReference>
<dbReference type="GeneID" id="43448527"/>
<evidence type="ECO:0000313" key="3">
    <source>
        <dbReference type="Proteomes" id="UP000018763"/>
    </source>
</evidence>
<dbReference type="EMBL" id="CP006936">
    <property type="protein sequence ID" value="AHC23665.1"/>
    <property type="molecule type" value="Genomic_DNA"/>
</dbReference>
<gene>
    <name evidence="2" type="ORF">D174_03240</name>
</gene>
<reference evidence="2 3" key="1">
    <citation type="journal article" date="2014" name="Genome Announc.">
        <title>Complete Genome Sequence of Sterol-Transforming Mycobacterium neoaurum Strain VKM Ac-1815D.</title>
        <authorList>
            <person name="Shtratnikova V.Y."/>
            <person name="Bragin E.Y."/>
            <person name="Dovbnya D.V."/>
            <person name="Pekov Y.A."/>
            <person name="Schelkunov M.I."/>
            <person name="Strizhov N."/>
            <person name="Ivashina T.V."/>
            <person name="Ashapkin V.V."/>
            <person name="Donova M.V."/>
        </authorList>
    </citation>
    <scope>NUCLEOTIDE SEQUENCE [LARGE SCALE GENOMIC DNA]</scope>
    <source>
        <strain evidence="2 3">VKM Ac-1815D</strain>
    </source>
</reference>
<dbReference type="Proteomes" id="UP000018763">
    <property type="component" value="Chromosome"/>
</dbReference>
<keyword evidence="3" id="KW-1185">Reference proteome</keyword>
<dbReference type="Pfam" id="PF12680">
    <property type="entry name" value="SnoaL_2"/>
    <property type="match status" value="1"/>
</dbReference>
<organism evidence="2 3">
    <name type="scientific">Mycolicibacterium neoaurum VKM Ac-1815D</name>
    <dbReference type="NCBI Taxonomy" id="700508"/>
    <lineage>
        <taxon>Bacteria</taxon>
        <taxon>Bacillati</taxon>
        <taxon>Actinomycetota</taxon>
        <taxon>Actinomycetes</taxon>
        <taxon>Mycobacteriales</taxon>
        <taxon>Mycobacteriaceae</taxon>
        <taxon>Mycolicibacterium</taxon>
    </lineage>
</organism>
<dbReference type="SUPFAM" id="SSF54427">
    <property type="entry name" value="NTF2-like"/>
    <property type="match status" value="1"/>
</dbReference>
<dbReference type="InterPro" id="IPR037401">
    <property type="entry name" value="SnoaL-like"/>
</dbReference>
<accession>V5X5D4</accession>
<dbReference type="InterPro" id="IPR032710">
    <property type="entry name" value="NTF2-like_dom_sf"/>
</dbReference>
<name>V5X5D4_MYCNE</name>
<evidence type="ECO:0000259" key="1">
    <source>
        <dbReference type="Pfam" id="PF12680"/>
    </source>
</evidence>
<feature type="domain" description="SnoaL-like" evidence="1">
    <location>
        <begin position="9"/>
        <end position="112"/>
    </location>
</feature>
<dbReference type="KEGG" id="mne:D174_03240"/>
<dbReference type="Gene3D" id="3.10.450.50">
    <property type="match status" value="1"/>
</dbReference>
<dbReference type="AlphaFoldDB" id="V5X5D4"/>
<sequence length="123" mass="13620">MRSAREVVEAYNLIAWNQCDLDLADELLGDRIIRHGVGSVTVLTHDEAVARIKDHHAMFESIRFDVRTIVAGVDGEHAAIMYDATIVLDDGTVSAIGSMEIFRVVDGRITEVWNTGHQEGSWA</sequence>
<protein>
    <submittedName>
        <fullName evidence="2">Polyketide cyclase</fullName>
    </submittedName>
</protein>
<dbReference type="RefSeq" id="WP_019511692.1">
    <property type="nucleotide sequence ID" value="NC_023036.2"/>
</dbReference>
<evidence type="ECO:0000313" key="2">
    <source>
        <dbReference type="EMBL" id="AHC23665.1"/>
    </source>
</evidence>